<evidence type="ECO:0000256" key="1">
    <source>
        <dbReference type="SAM" id="SignalP"/>
    </source>
</evidence>
<evidence type="ECO:0000313" key="2">
    <source>
        <dbReference type="EMBL" id="GGC45195.1"/>
    </source>
</evidence>
<reference evidence="3" key="1">
    <citation type="journal article" date="2019" name="Int. J. Syst. Evol. Microbiol.">
        <title>The Global Catalogue of Microorganisms (GCM) 10K type strain sequencing project: providing services to taxonomists for standard genome sequencing and annotation.</title>
        <authorList>
            <consortium name="The Broad Institute Genomics Platform"/>
            <consortium name="The Broad Institute Genome Sequencing Center for Infectious Disease"/>
            <person name="Wu L."/>
            <person name="Ma J."/>
        </authorList>
    </citation>
    <scope>NUCLEOTIDE SEQUENCE [LARGE SCALE GENOMIC DNA]</scope>
    <source>
        <strain evidence="3">CGMCC 1.10832</strain>
    </source>
</reference>
<evidence type="ECO:0008006" key="4">
    <source>
        <dbReference type="Google" id="ProtNLM"/>
    </source>
</evidence>
<keyword evidence="1" id="KW-0732">Signal</keyword>
<comment type="caution">
    <text evidence="2">The sequence shown here is derived from an EMBL/GenBank/DDBJ whole genome shotgun (WGS) entry which is preliminary data.</text>
</comment>
<name>A0ABQ1MSI3_9BACT</name>
<gene>
    <name evidence="2" type="ORF">GCM10011506_33500</name>
</gene>
<keyword evidence="3" id="KW-1185">Reference proteome</keyword>
<sequence>MKKKYNIIVIIGLLLINYTALAQESTVLLDKSFPVNKSASLELNNQFGNITVTTWNKPEFYVKAQLVLTGLSEKEAQKIKEKVNVSSSQNSDRVSVETLFKKGGINMNGSGKKFEINYTVKVPNNHKLDIKNSFGNFSIQDYNGPVELNVEYGNISLGNLKTLKLKLAFGNGNIQSIKEGKLDVEYADQFNINSVIKLDLDNSFSKVSIESAELIKLDSKYGTLKIGTVDILEGDSEFSGMKIKRLNKRLELDGSYVSGSMEIESIATDFELIDLEIEFSSVELNFEPGVKIPFEVSTSFGDFKYPNSKVNLTSRIEKDFGKEFKGTLGEGNTSSGKVTVETSYGNATFKVN</sequence>
<feature type="signal peptide" evidence="1">
    <location>
        <begin position="1"/>
        <end position="22"/>
    </location>
</feature>
<protein>
    <recommendedName>
        <fullName evidence="4">Adhesin domain-containing protein</fullName>
    </recommendedName>
</protein>
<organism evidence="2 3">
    <name type="scientific">Marivirga lumbricoides</name>
    <dbReference type="NCBI Taxonomy" id="1046115"/>
    <lineage>
        <taxon>Bacteria</taxon>
        <taxon>Pseudomonadati</taxon>
        <taxon>Bacteroidota</taxon>
        <taxon>Cytophagia</taxon>
        <taxon>Cytophagales</taxon>
        <taxon>Marivirgaceae</taxon>
        <taxon>Marivirga</taxon>
    </lineage>
</organism>
<proteinExistence type="predicted"/>
<feature type="chain" id="PRO_5047479951" description="Adhesin domain-containing protein" evidence="1">
    <location>
        <begin position="23"/>
        <end position="352"/>
    </location>
</feature>
<dbReference type="Proteomes" id="UP000636010">
    <property type="component" value="Unassembled WGS sequence"/>
</dbReference>
<dbReference type="RefSeq" id="WP_188465665.1">
    <property type="nucleotide sequence ID" value="NZ_BAABHU010000011.1"/>
</dbReference>
<dbReference type="EMBL" id="BMEC01000011">
    <property type="protein sequence ID" value="GGC45195.1"/>
    <property type="molecule type" value="Genomic_DNA"/>
</dbReference>
<evidence type="ECO:0000313" key="3">
    <source>
        <dbReference type="Proteomes" id="UP000636010"/>
    </source>
</evidence>
<accession>A0ABQ1MSI3</accession>